<organism evidence="1 2">
    <name type="scientific">Pristionchus fissidentatus</name>
    <dbReference type="NCBI Taxonomy" id="1538716"/>
    <lineage>
        <taxon>Eukaryota</taxon>
        <taxon>Metazoa</taxon>
        <taxon>Ecdysozoa</taxon>
        <taxon>Nematoda</taxon>
        <taxon>Chromadorea</taxon>
        <taxon>Rhabditida</taxon>
        <taxon>Rhabditina</taxon>
        <taxon>Diplogasteromorpha</taxon>
        <taxon>Diplogasteroidea</taxon>
        <taxon>Neodiplogasteridae</taxon>
        <taxon>Pristionchus</taxon>
    </lineage>
</organism>
<name>A0AAV5VMP6_9BILA</name>
<evidence type="ECO:0000313" key="2">
    <source>
        <dbReference type="Proteomes" id="UP001432322"/>
    </source>
</evidence>
<feature type="non-terminal residue" evidence="1">
    <location>
        <position position="160"/>
    </location>
</feature>
<dbReference type="Proteomes" id="UP001432322">
    <property type="component" value="Unassembled WGS sequence"/>
</dbReference>
<reference evidence="1" key="1">
    <citation type="submission" date="2023-10" db="EMBL/GenBank/DDBJ databases">
        <title>Genome assembly of Pristionchus species.</title>
        <authorList>
            <person name="Yoshida K."/>
            <person name="Sommer R.J."/>
        </authorList>
    </citation>
    <scope>NUCLEOTIDE SEQUENCE</scope>
    <source>
        <strain evidence="1">RS5133</strain>
    </source>
</reference>
<gene>
    <name evidence="1" type="ORF">PFISCL1PPCAC_11978</name>
</gene>
<protein>
    <submittedName>
        <fullName evidence="1">Uncharacterized protein</fullName>
    </submittedName>
</protein>
<dbReference type="EMBL" id="BTSY01000003">
    <property type="protein sequence ID" value="GMT20681.1"/>
    <property type="molecule type" value="Genomic_DNA"/>
</dbReference>
<comment type="caution">
    <text evidence="1">The sequence shown here is derived from an EMBL/GenBank/DDBJ whole genome shotgun (WGS) entry which is preliminary data.</text>
</comment>
<accession>A0AAV5VMP6</accession>
<keyword evidence="2" id="KW-1185">Reference proteome</keyword>
<evidence type="ECO:0000313" key="1">
    <source>
        <dbReference type="EMBL" id="GMT20681.1"/>
    </source>
</evidence>
<sequence length="160" mass="18784">MAAIFRITKSNGSKNKKVRERAKAYYHEELERRQNRARKKRNVLIDRLIDPGQTTVMAGVTEYQCNTAMNERQDTEFSDIIVEELKKRQKYEDSLRVVVEKKKKTTSISNEWIRRICIFGERLATRQPQMQNLDGTEHVPHNLPQLSLQCYALTRDLSSD</sequence>
<proteinExistence type="predicted"/>
<dbReference type="AlphaFoldDB" id="A0AAV5VMP6"/>